<organism evidence="7 8">
    <name type="scientific">Pilibacter termitis</name>
    <dbReference type="NCBI Taxonomy" id="263852"/>
    <lineage>
        <taxon>Bacteria</taxon>
        <taxon>Bacillati</taxon>
        <taxon>Bacillota</taxon>
        <taxon>Bacilli</taxon>
        <taxon>Lactobacillales</taxon>
        <taxon>Enterococcaceae</taxon>
        <taxon>Pilibacter</taxon>
    </lineage>
</organism>
<dbReference type="AlphaFoldDB" id="A0A1T4NAF1"/>
<dbReference type="RefSeq" id="WP_078807290.1">
    <property type="nucleotide sequence ID" value="NZ_FUXI01000013.1"/>
</dbReference>
<evidence type="ECO:0000313" key="8">
    <source>
        <dbReference type="Proteomes" id="UP000190328"/>
    </source>
</evidence>
<dbReference type="Proteomes" id="UP000190328">
    <property type="component" value="Unassembled WGS sequence"/>
</dbReference>
<evidence type="ECO:0000256" key="4">
    <source>
        <dbReference type="ARBA" id="ARBA00022917"/>
    </source>
</evidence>
<dbReference type="GO" id="GO:0019843">
    <property type="term" value="F:rRNA binding"/>
    <property type="evidence" value="ECO:0007669"/>
    <property type="project" value="UniProtKB-UniRule"/>
</dbReference>
<gene>
    <name evidence="5" type="primary">rqcH</name>
    <name evidence="7" type="ORF">SAMN02745116_01357</name>
</gene>
<dbReference type="InterPro" id="IPR008532">
    <property type="entry name" value="NFACT_RNA-bd"/>
</dbReference>
<dbReference type="PANTHER" id="PTHR15239:SF6">
    <property type="entry name" value="RIBOSOME QUALITY CONTROL COMPLEX SUBUNIT NEMF"/>
    <property type="match status" value="1"/>
</dbReference>
<keyword evidence="5" id="KW-0175">Coiled coil</keyword>
<comment type="similarity">
    <text evidence="5">Belongs to the NEMF family.</text>
</comment>
<protein>
    <recommendedName>
        <fullName evidence="5">Rqc2 homolog RqcH</fullName>
        <shortName evidence="5">RqcH</shortName>
    </recommendedName>
</protein>
<dbReference type="Pfam" id="PF05833">
    <property type="entry name" value="NFACT_N"/>
    <property type="match status" value="1"/>
</dbReference>
<dbReference type="PANTHER" id="PTHR15239">
    <property type="entry name" value="NUCLEAR EXPORT MEDIATOR FACTOR NEMF"/>
    <property type="match status" value="1"/>
</dbReference>
<evidence type="ECO:0000256" key="5">
    <source>
        <dbReference type="HAMAP-Rule" id="MF_00844"/>
    </source>
</evidence>
<dbReference type="EMBL" id="FUXI01000013">
    <property type="protein sequence ID" value="SJZ75798.1"/>
    <property type="molecule type" value="Genomic_DNA"/>
</dbReference>
<sequence length="569" mass="64617">MSFDGIMTHLVVCELRNLLIGGRINKIHQPYEQELVLVIRSQGKNHKLLLSAHANFARLQITKAEYNNPDTPPNFLQLTRKFLEGAILEDIQQAENDRVVTLHFLKRDELGDLQNIVLILEMMGRHSNIILLNTQSGKIMEAIKHIGFSQNSYRTILPGSTLVNAPKPKGVNPFSASEAQIFELLQTAPTLDRNYLQENFQGLGADSASELAFLLNERPKEKLATWQRFFKQLETPSPTLTTNEKKEFFTPLPFETLRGKRENFTTFSELLDAYFLGKAERDRVKQQGGELLRRVVSELKKNKKKLAKLEQSILDSENAEMYRQYGELLTTYLSQVPRGATSVSLNNYYDEENKSVEILLNPALSPNQNAQKYFQKYQKLKSGVRIIQEQMEQAKSEIDYLESVNMQLENATPLELPVIREELIATKFIRQRSEKRVKNTKPSQPERFVSSDGVSILVGKNNLQNDNLTMKIAKKTDIWLHAKNIPGSHVIIQSDNPSDITITEAGSLAAYFSKYRLSNLVPVDVLPVKAIKKPSGARPGFVTYVGQKTIFSTPDEELVAKLRENANEK</sequence>
<feature type="domain" description="NFACT RNA-binding" evidence="6">
    <location>
        <begin position="447"/>
        <end position="515"/>
    </location>
</feature>
<feature type="coiled-coil region" evidence="5">
    <location>
        <begin position="377"/>
        <end position="411"/>
    </location>
</feature>
<dbReference type="Gene3D" id="2.30.310.10">
    <property type="entry name" value="ibrinogen binding protein from staphylococcus aureus domain"/>
    <property type="match status" value="1"/>
</dbReference>
<reference evidence="7 8" key="1">
    <citation type="submission" date="2017-02" db="EMBL/GenBank/DDBJ databases">
        <authorList>
            <person name="Peterson S.W."/>
        </authorList>
    </citation>
    <scope>NUCLEOTIDE SEQUENCE [LARGE SCALE GENOMIC DNA]</scope>
    <source>
        <strain evidence="7 8">ATCC BAA-1030</strain>
    </source>
</reference>
<accession>A0A1T4NAF1</accession>
<keyword evidence="3 5" id="KW-0694">RNA-binding</keyword>
<dbReference type="InterPro" id="IPR043682">
    <property type="entry name" value="RqcH_bacterial"/>
</dbReference>
<dbReference type="GO" id="GO:1990112">
    <property type="term" value="C:RQC complex"/>
    <property type="evidence" value="ECO:0007669"/>
    <property type="project" value="TreeGrafter"/>
</dbReference>
<proteinExistence type="inferred from homology"/>
<dbReference type="Pfam" id="PF05670">
    <property type="entry name" value="NFACT-R_1"/>
    <property type="match status" value="1"/>
</dbReference>
<feature type="coiled-coil region" evidence="5">
    <location>
        <begin position="292"/>
        <end position="319"/>
    </location>
</feature>
<dbReference type="GO" id="GO:0072344">
    <property type="term" value="P:rescue of stalled ribosome"/>
    <property type="evidence" value="ECO:0007669"/>
    <property type="project" value="UniProtKB-UniRule"/>
</dbReference>
<name>A0A1T4NAF1_9ENTE</name>
<dbReference type="HAMAP" id="MF_00844_B">
    <property type="entry name" value="RqcH_B"/>
    <property type="match status" value="1"/>
</dbReference>
<evidence type="ECO:0000313" key="7">
    <source>
        <dbReference type="EMBL" id="SJZ75798.1"/>
    </source>
</evidence>
<comment type="function">
    <text evidence="5">Key component of the ribosome quality control system (RQC), a ribosome-associated complex that mediates the extraction of incompletely synthesized nascent chains from stalled ribosomes and their subsequent degradation. RqcH recruits Ala-charged tRNA, and with RqcP directs the elongation of stalled nascent chains on 50S ribosomal subunits, leading to non-templated C-terminal alanine extensions (Ala tail). The Ala tail promotes nascent chain degradation. May add between 1 and at least 8 Ala residues. Binds to stalled 50S ribosomal subunits.</text>
</comment>
<keyword evidence="1 5" id="KW-0820">tRNA-binding</keyword>
<dbReference type="STRING" id="263852.SAMN02745116_01357"/>
<dbReference type="OrthoDB" id="9766163at2"/>
<comment type="subunit">
    <text evidence="5">Associates with stalled 50S ribosomal subunits. Binds to RqcP.</text>
</comment>
<evidence type="ECO:0000256" key="1">
    <source>
        <dbReference type="ARBA" id="ARBA00022555"/>
    </source>
</evidence>
<dbReference type="FunFam" id="2.30.310.10:FF:000004">
    <property type="entry name" value="Fibronectin-binding protein A"/>
    <property type="match status" value="1"/>
</dbReference>
<keyword evidence="4 5" id="KW-0648">Protein biosynthesis</keyword>
<dbReference type="GO" id="GO:0000049">
    <property type="term" value="F:tRNA binding"/>
    <property type="evidence" value="ECO:0007669"/>
    <property type="project" value="UniProtKB-UniRule"/>
</dbReference>
<dbReference type="InterPro" id="IPR051608">
    <property type="entry name" value="RQC_Subunit_NEMF"/>
</dbReference>
<evidence type="ECO:0000256" key="3">
    <source>
        <dbReference type="ARBA" id="ARBA00022884"/>
    </source>
</evidence>
<evidence type="ECO:0000259" key="6">
    <source>
        <dbReference type="Pfam" id="PF05670"/>
    </source>
</evidence>
<dbReference type="GO" id="GO:0043023">
    <property type="term" value="F:ribosomal large subunit binding"/>
    <property type="evidence" value="ECO:0007669"/>
    <property type="project" value="UniProtKB-UniRule"/>
</dbReference>
<dbReference type="Gene3D" id="3.40.970.40">
    <property type="entry name" value="fibrinogen binding protein from staphylococcus aureus domain like"/>
    <property type="match status" value="1"/>
</dbReference>
<keyword evidence="8" id="KW-1185">Reference proteome</keyword>
<evidence type="ECO:0000256" key="2">
    <source>
        <dbReference type="ARBA" id="ARBA00022730"/>
    </source>
</evidence>
<keyword evidence="2 5" id="KW-0699">rRNA-binding</keyword>